<name>A0ABR1G675_AURAN</name>
<dbReference type="HAMAP" id="MF_01341">
    <property type="entry name" value="Ribosomal_uL15"/>
    <property type="match status" value="1"/>
</dbReference>
<dbReference type="PANTHER" id="PTHR12934:SF11">
    <property type="entry name" value="LARGE RIBOSOMAL SUBUNIT PROTEIN UL15M"/>
    <property type="match status" value="1"/>
</dbReference>
<dbReference type="InterPro" id="IPR030878">
    <property type="entry name" value="Ribosomal_uL15"/>
</dbReference>
<dbReference type="Proteomes" id="UP001363151">
    <property type="component" value="Unassembled WGS sequence"/>
</dbReference>
<protein>
    <submittedName>
        <fullName evidence="1">Plastid ribosome protein L5</fullName>
    </submittedName>
</protein>
<dbReference type="InterPro" id="IPR021131">
    <property type="entry name" value="Ribosomal_uL15/eL18"/>
</dbReference>
<gene>
    <name evidence="1" type="primary">PRPL15</name>
    <name evidence="1" type="ORF">SO694_00040015</name>
</gene>
<dbReference type="NCBIfam" id="TIGR01071">
    <property type="entry name" value="rplO_bact"/>
    <property type="match status" value="1"/>
</dbReference>
<dbReference type="SUPFAM" id="SSF52080">
    <property type="entry name" value="Ribosomal proteins L15p and L18e"/>
    <property type="match status" value="1"/>
</dbReference>
<dbReference type="Pfam" id="PF00828">
    <property type="entry name" value="Ribosomal_L27A"/>
    <property type="match status" value="1"/>
</dbReference>
<dbReference type="PANTHER" id="PTHR12934">
    <property type="entry name" value="50S RIBOSOMAL PROTEIN L15"/>
    <property type="match status" value="1"/>
</dbReference>
<keyword evidence="2" id="KW-1185">Reference proteome</keyword>
<comment type="caution">
    <text evidence="1">The sequence shown here is derived from an EMBL/GenBank/DDBJ whole genome shotgun (WGS) entry which is preliminary data.</text>
</comment>
<evidence type="ECO:0000313" key="1">
    <source>
        <dbReference type="EMBL" id="KAK7248650.1"/>
    </source>
</evidence>
<dbReference type="InterPro" id="IPR036227">
    <property type="entry name" value="Ribosomal_uL15/eL18_sf"/>
</dbReference>
<dbReference type="GO" id="GO:0006412">
    <property type="term" value="P:translation"/>
    <property type="evidence" value="ECO:0007669"/>
    <property type="project" value="InterPro"/>
</dbReference>
<organism evidence="1 2">
    <name type="scientific">Aureococcus anophagefferens</name>
    <name type="common">Harmful bloom alga</name>
    <dbReference type="NCBI Taxonomy" id="44056"/>
    <lineage>
        <taxon>Eukaryota</taxon>
        <taxon>Sar</taxon>
        <taxon>Stramenopiles</taxon>
        <taxon>Ochrophyta</taxon>
        <taxon>Pelagophyceae</taxon>
        <taxon>Pelagomonadales</taxon>
        <taxon>Pelagomonadaceae</taxon>
        <taxon>Aureococcus</taxon>
    </lineage>
</organism>
<dbReference type="Gene3D" id="3.100.10.10">
    <property type="match status" value="1"/>
</dbReference>
<dbReference type="InterPro" id="IPR005749">
    <property type="entry name" value="Ribosomal_uL15_bac-type"/>
</dbReference>
<dbReference type="KEGG" id="aaf:AURANDRAFT_28033"/>
<accession>A0ABR1G675</accession>
<dbReference type="GO" id="GO:0003735">
    <property type="term" value="F:structural constituent of ribosome"/>
    <property type="evidence" value="ECO:0007669"/>
    <property type="project" value="InterPro"/>
</dbReference>
<dbReference type="EMBL" id="JBBJCI010000087">
    <property type="protein sequence ID" value="KAK7248650.1"/>
    <property type="molecule type" value="Genomic_DNA"/>
</dbReference>
<evidence type="ECO:0000313" key="2">
    <source>
        <dbReference type="Proteomes" id="UP001363151"/>
    </source>
</evidence>
<dbReference type="GO" id="GO:0022625">
    <property type="term" value="C:cytosolic large ribosomal subunit"/>
    <property type="evidence" value="ECO:0007669"/>
    <property type="project" value="TreeGrafter"/>
</dbReference>
<proteinExistence type="inferred from homology"/>
<reference evidence="1 2" key="1">
    <citation type="submission" date="2024-03" db="EMBL/GenBank/DDBJ databases">
        <title>Aureococcus anophagefferens CCMP1851 and Kratosvirus quantuckense: Draft genome of a second virus-susceptible host strain in the model system.</title>
        <authorList>
            <person name="Chase E."/>
            <person name="Truchon A.R."/>
            <person name="Schepens W."/>
            <person name="Wilhelm S.W."/>
        </authorList>
    </citation>
    <scope>NUCLEOTIDE SEQUENCE [LARGE SCALE GENOMIC DNA]</scope>
    <source>
        <strain evidence="1 2">CCMP1851</strain>
    </source>
</reference>
<sequence>MCRLALLSVLAVASGLVHKAGPVITARVATTRGSALSMKLYDWKRRESVEEAGVDAFEFRVDNIRSAPGATKRKTRKGRGISAGQGATCGFGMRGQKSRSGRPTRAGFEGGQTPLYRRLPKLVGRPTGPGHTNEVFSLIKLGQLSTLEPNSEVDYAALMEKGLVTKAKQDILKVVGSASDDVPLPEGLTVKAHAFTQSAQSKIEAAGGKCVLLSKTTNEVLA</sequence>